<reference evidence="2" key="1">
    <citation type="journal article" date="2011" name="PLoS Genet.">
        <title>Genomic analysis of the necrotrophic fungal pathogens Sclerotinia sclerotiorum and Botrytis cinerea.</title>
        <authorList>
            <person name="Amselem J."/>
            <person name="Cuomo C.A."/>
            <person name="van Kan J.A."/>
            <person name="Viaud M."/>
            <person name="Benito E.P."/>
            <person name="Couloux A."/>
            <person name="Coutinho P.M."/>
            <person name="de Vries R.P."/>
            <person name="Dyer P.S."/>
            <person name="Fillinger S."/>
            <person name="Fournier E."/>
            <person name="Gout L."/>
            <person name="Hahn M."/>
            <person name="Kohn L."/>
            <person name="Lapalu N."/>
            <person name="Plummer K.M."/>
            <person name="Pradier J.M."/>
            <person name="Quevillon E."/>
            <person name="Sharon A."/>
            <person name="Simon A."/>
            <person name="ten Have A."/>
            <person name="Tudzynski B."/>
            <person name="Tudzynski P."/>
            <person name="Wincker P."/>
            <person name="Andrew M."/>
            <person name="Anthouard V."/>
            <person name="Beever R.E."/>
            <person name="Beffa R."/>
            <person name="Benoit I."/>
            <person name="Bouzid O."/>
            <person name="Brault B."/>
            <person name="Chen Z."/>
            <person name="Choquer M."/>
            <person name="Collemare J."/>
            <person name="Cotton P."/>
            <person name="Danchin E.G."/>
            <person name="Da Silva C."/>
            <person name="Gautier A."/>
            <person name="Giraud C."/>
            <person name="Giraud T."/>
            <person name="Gonzalez C."/>
            <person name="Grossetete S."/>
            <person name="Guldener U."/>
            <person name="Henrissat B."/>
            <person name="Howlett B.J."/>
            <person name="Kodira C."/>
            <person name="Kretschmer M."/>
            <person name="Lappartient A."/>
            <person name="Leroch M."/>
            <person name="Levis C."/>
            <person name="Mauceli E."/>
            <person name="Neuveglise C."/>
            <person name="Oeser B."/>
            <person name="Pearson M."/>
            <person name="Poulain J."/>
            <person name="Poussereau N."/>
            <person name="Quesneville H."/>
            <person name="Rascle C."/>
            <person name="Schumacher J."/>
            <person name="Segurens B."/>
            <person name="Sexton A."/>
            <person name="Silva E."/>
            <person name="Sirven C."/>
            <person name="Soanes D.M."/>
            <person name="Talbot N.J."/>
            <person name="Templeton M."/>
            <person name="Yandava C."/>
            <person name="Yarden O."/>
            <person name="Zeng Q."/>
            <person name="Rollins J.A."/>
            <person name="Lebrun M.H."/>
            <person name="Dickman M."/>
        </authorList>
    </citation>
    <scope>NUCLEOTIDE SEQUENCE [LARGE SCALE GENOMIC DNA]</scope>
    <source>
        <strain evidence="2">T4</strain>
    </source>
</reference>
<accession>G2Y2B5</accession>
<name>G2Y2B5_BOTF4</name>
<proteinExistence type="predicted"/>
<sequence>MGRLLKISIMERIRILLSNIWRFHHEGPNQCSVPKDVFLEESYSVDQIFS</sequence>
<dbReference type="HOGENOM" id="CLU_3124794_0_0_1"/>
<dbReference type="InParanoid" id="G2Y2B5"/>
<gene>
    <name evidence="1" type="ORF">BofuT4_uP115110.1</name>
</gene>
<protein>
    <submittedName>
        <fullName evidence="1">Uncharacterized protein</fullName>
    </submittedName>
</protein>
<organism evidence="1 2">
    <name type="scientific">Botryotinia fuckeliana (strain T4)</name>
    <name type="common">Noble rot fungus</name>
    <name type="synonym">Botrytis cinerea</name>
    <dbReference type="NCBI Taxonomy" id="999810"/>
    <lineage>
        <taxon>Eukaryota</taxon>
        <taxon>Fungi</taxon>
        <taxon>Dikarya</taxon>
        <taxon>Ascomycota</taxon>
        <taxon>Pezizomycotina</taxon>
        <taxon>Leotiomycetes</taxon>
        <taxon>Helotiales</taxon>
        <taxon>Sclerotiniaceae</taxon>
        <taxon>Botrytis</taxon>
    </lineage>
</organism>
<evidence type="ECO:0000313" key="2">
    <source>
        <dbReference type="Proteomes" id="UP000008177"/>
    </source>
</evidence>
<dbReference type="AlphaFoldDB" id="G2Y2B5"/>
<dbReference type="Proteomes" id="UP000008177">
    <property type="component" value="Unplaced contigs"/>
</dbReference>
<evidence type="ECO:0000313" key="1">
    <source>
        <dbReference type="EMBL" id="CCD46805.1"/>
    </source>
</evidence>
<dbReference type="EMBL" id="FQ790283">
    <property type="protein sequence ID" value="CCD46805.1"/>
    <property type="molecule type" value="Genomic_DNA"/>
</dbReference>